<sequence length="245" mass="28877">MEFLQEIFDEAKFYGLDESIRRLQKWIFRNVSDYYELIDFFELYSHSNNCLYNDDQLIYFGIKFNNPYLAARVVGRNGQVIRLIRQITGTEIISPQYHLNQWMTNNTRRPPQCSRESFLIISRNSFRIRYSSMLIIATGMYFLQRFRDLITPKNGEISCQLPVPSKLVPLILRKNAIKILQIQWASDVRIVSPKPYCVPCEFYIIGEQVNVSIAIKLLVEYIDSIQQAKYRIHRISKVVSLTLDV</sequence>
<dbReference type="SUPFAM" id="SSF54791">
    <property type="entry name" value="Eukaryotic type KH-domain (KH-domain type I)"/>
    <property type="match status" value="1"/>
</dbReference>
<evidence type="ECO:0000313" key="1">
    <source>
        <dbReference type="EMBL" id="KAH9501352.1"/>
    </source>
</evidence>
<dbReference type="EMBL" id="ASGP02000006">
    <property type="protein sequence ID" value="KAH9501352.1"/>
    <property type="molecule type" value="Genomic_DNA"/>
</dbReference>
<dbReference type="GO" id="GO:0003723">
    <property type="term" value="F:RNA binding"/>
    <property type="evidence" value="ECO:0007669"/>
    <property type="project" value="InterPro"/>
</dbReference>
<proteinExistence type="predicted"/>
<accession>A0A922HT23</accession>
<gene>
    <name evidence="1" type="ORF">DERF_012205</name>
</gene>
<dbReference type="Proteomes" id="UP000790347">
    <property type="component" value="Unassembled WGS sequence"/>
</dbReference>
<reference evidence="1" key="1">
    <citation type="submission" date="2013-05" db="EMBL/GenBank/DDBJ databases">
        <authorList>
            <person name="Yim A.K.Y."/>
            <person name="Chan T.F."/>
            <person name="Ji K.M."/>
            <person name="Liu X.Y."/>
            <person name="Zhou J.W."/>
            <person name="Li R.Q."/>
            <person name="Yang K.Y."/>
            <person name="Li J."/>
            <person name="Li M."/>
            <person name="Law P.T.W."/>
            <person name="Wu Y.L."/>
            <person name="Cai Z.L."/>
            <person name="Qin H."/>
            <person name="Bao Y."/>
            <person name="Leung R.K.K."/>
            <person name="Ng P.K.S."/>
            <person name="Zou J."/>
            <person name="Zhong X.J."/>
            <person name="Ran P.X."/>
            <person name="Zhong N.S."/>
            <person name="Liu Z.G."/>
            <person name="Tsui S.K.W."/>
        </authorList>
    </citation>
    <scope>NUCLEOTIDE SEQUENCE</scope>
    <source>
        <strain evidence="1">Derf</strain>
        <tissue evidence="1">Whole organism</tissue>
    </source>
</reference>
<comment type="caution">
    <text evidence="1">The sequence shown here is derived from an EMBL/GenBank/DDBJ whole genome shotgun (WGS) entry which is preliminary data.</text>
</comment>
<reference evidence="1" key="2">
    <citation type="journal article" date="2022" name="Res Sq">
        <title>Comparative Genomics Reveals Insights into the Divergent Evolution of Astigmatic Mites and Household Pest Adaptations.</title>
        <authorList>
            <person name="Xiong Q."/>
            <person name="Wan A.T.-Y."/>
            <person name="Liu X.-Y."/>
            <person name="Fung C.S.-H."/>
            <person name="Xiao X."/>
            <person name="Malainual N."/>
            <person name="Hou J."/>
            <person name="Wang L."/>
            <person name="Wang M."/>
            <person name="Yang K."/>
            <person name="Cui Y."/>
            <person name="Leung E."/>
            <person name="Nong W."/>
            <person name="Shin S.-K."/>
            <person name="Au S."/>
            <person name="Jeong K.Y."/>
            <person name="Chew F.T."/>
            <person name="Hui J."/>
            <person name="Leung T.F."/>
            <person name="Tungtrongchitr A."/>
            <person name="Zhong N."/>
            <person name="Liu Z."/>
            <person name="Tsui S."/>
        </authorList>
    </citation>
    <scope>NUCLEOTIDE SEQUENCE</scope>
    <source>
        <strain evidence="1">Derf</strain>
        <tissue evidence="1">Whole organism</tissue>
    </source>
</reference>
<dbReference type="InterPro" id="IPR036612">
    <property type="entry name" value="KH_dom_type_1_sf"/>
</dbReference>
<dbReference type="AlphaFoldDB" id="A0A922HT23"/>
<evidence type="ECO:0008006" key="3">
    <source>
        <dbReference type="Google" id="ProtNLM"/>
    </source>
</evidence>
<organism evidence="1 2">
    <name type="scientific">Dermatophagoides farinae</name>
    <name type="common">American house dust mite</name>
    <dbReference type="NCBI Taxonomy" id="6954"/>
    <lineage>
        <taxon>Eukaryota</taxon>
        <taxon>Metazoa</taxon>
        <taxon>Ecdysozoa</taxon>
        <taxon>Arthropoda</taxon>
        <taxon>Chelicerata</taxon>
        <taxon>Arachnida</taxon>
        <taxon>Acari</taxon>
        <taxon>Acariformes</taxon>
        <taxon>Sarcoptiformes</taxon>
        <taxon>Astigmata</taxon>
        <taxon>Psoroptidia</taxon>
        <taxon>Analgoidea</taxon>
        <taxon>Pyroglyphidae</taxon>
        <taxon>Dermatophagoidinae</taxon>
        <taxon>Dermatophagoides</taxon>
    </lineage>
</organism>
<evidence type="ECO:0000313" key="2">
    <source>
        <dbReference type="Proteomes" id="UP000790347"/>
    </source>
</evidence>
<keyword evidence="2" id="KW-1185">Reference proteome</keyword>
<name>A0A922HT23_DERFA</name>
<protein>
    <recommendedName>
        <fullName evidence="3">KH domain-containing protein</fullName>
    </recommendedName>
</protein>
<dbReference type="CDD" id="cd00105">
    <property type="entry name" value="KH-I"/>
    <property type="match status" value="1"/>
</dbReference>